<comment type="caution">
    <text evidence="1">The sequence shown here is derived from an EMBL/GenBank/DDBJ whole genome shotgun (WGS) entry which is preliminary data.</text>
</comment>
<proteinExistence type="predicted"/>
<dbReference type="AlphaFoldDB" id="Q08Y03"/>
<evidence type="ECO:0000313" key="1">
    <source>
        <dbReference type="EMBL" id="EAU65366.1"/>
    </source>
</evidence>
<gene>
    <name evidence="1" type="ORF">STIAU_2193</name>
</gene>
<evidence type="ECO:0000313" key="2">
    <source>
        <dbReference type="Proteomes" id="UP000032702"/>
    </source>
</evidence>
<sequence length="1246" mass="133713">MAQVLAEHADGLPVRALLQLRAQLGLQGGLQQPLPGILRRRAQFLGEERLGLRHHAGGEHPLHLIPREGELHPEHLLGLAPEQRQDAVGRGLGERLLVGVVGLELGRLTLLGRDDAGAQAPPAGAQLTGGAAQGRVLGHALGADVPRARERGGHVRHPFLRIYKGPHLRLGIFAAPPLLLPEEVRQGLQPALPGDRGTGAALGLVRQVQVLQLGARPGLLQGLGQLRRQLPLALDGAQDGLPARIELGAFGGAIQDGLDLHLVEASRGLLAVAGDEGHGGPLFLKREGLVHLLGPEAQFPGQLDGVGVHGAPTLSPPGGLQGQRAAPGLPLGPEQAPHLLIHPLALDDAVAAQHAFHAEAQLARHALRGQVGHRGGEPDVVERGDREELLQQERHGPRPQPAAQVPLGEHVPHLHPAVKARQLPRGHGPDDAALGLHHPPEVRGPEIHDVTARLLQAPQQGLPGEILQGEQAARGLPRPHLEPHIEVLDTGGDKPDIRGVHGGHRRDSEGGDLLVLNPQILADEPVAQLALSAQRVVLVHLAAGDEVEGGQRLARPHLEHHEAMVLGVGEDDVRVARLERRIQLGDGVAVERAALRVARGHHRRARQLLHRTGRDGGGRQRGNALLHRRVRGVDVPGDEERVLGVGVHVLQQLLALGGEPVPPVRVEGEALAQRGVRNVRLGAQIPHQRRQRNGADDHLPGVLRGQPLLEPGLLGGPQHVLAGPSRGGIAVLRVQIERVLHHDVARAPDVEEAHLAHVHIGHAAGLVGGGYRRHANLRQDGVDVRQRQVALHPGLRLALGIVRPRLRGELDIDLAQRALHLGVLGRIHIDVGELIRSERRGRTQGRQGRRIHHHRARIGVLGDEVVRPIGAVIGHDEPQVLAELEVPVDAGVREPGLAAHVDGPLGRPRGGGVDGDELEERLLRVAPPVDLELGAALILVGRMRAPAVVGELVVIPHDDEGVALVNPLQDGIRAEDLVEVPVVGERRGGVVLEDARLLDQRPLGLAEADAAQGVDGLEGRVPRRLVHVVPEEHHEVQILVQLQQPVPRVVVTAHVVLAAGENEPHRHIVPSGGRGAGPAHRGGEPLAVVRVDEAVIIGGARLEVRHLHLDGMVVRGARRDRQLEHERAEGLLLGHIQRERRVAPMLWIHRTRPQHHAVGPWLPRGHRLGEIRARPIRRAEGRLILATAKCRRRGDRDDGLKEGAAMQFLGQGILQCAGLEAFRGREVYGASHPGDQNIRVTRRASK</sequence>
<dbReference type="EMBL" id="AAMD01000084">
    <property type="protein sequence ID" value="EAU65366.1"/>
    <property type="molecule type" value="Genomic_DNA"/>
</dbReference>
<reference evidence="1 2" key="1">
    <citation type="submission" date="2006-04" db="EMBL/GenBank/DDBJ databases">
        <authorList>
            <person name="Nierman W.C."/>
        </authorList>
    </citation>
    <scope>NUCLEOTIDE SEQUENCE [LARGE SCALE GENOMIC DNA]</scope>
    <source>
        <strain evidence="1 2">DW4/3-1</strain>
    </source>
</reference>
<protein>
    <submittedName>
        <fullName evidence="1">Uncharacterized protein</fullName>
    </submittedName>
</protein>
<organism evidence="1 2">
    <name type="scientific">Stigmatella aurantiaca (strain DW4/3-1)</name>
    <dbReference type="NCBI Taxonomy" id="378806"/>
    <lineage>
        <taxon>Bacteria</taxon>
        <taxon>Pseudomonadati</taxon>
        <taxon>Myxococcota</taxon>
        <taxon>Myxococcia</taxon>
        <taxon>Myxococcales</taxon>
        <taxon>Cystobacterineae</taxon>
        <taxon>Archangiaceae</taxon>
        <taxon>Stigmatella</taxon>
    </lineage>
</organism>
<dbReference type="Proteomes" id="UP000032702">
    <property type="component" value="Unassembled WGS sequence"/>
</dbReference>
<accession>Q08Y03</accession>
<name>Q08Y03_STIAD</name>